<gene>
    <name evidence="1" type="ORF">RWE15_16470</name>
</gene>
<proteinExistence type="predicted"/>
<sequence length="197" mass="22149">MLLFLYGTGENGAVQQIMLTLSTDKGKTWHDSVITEKIQGVRFRKVAFLDEKFGYVIISGDRTMSQEYSTAFVTQDGGKNWKHINNPNVTRLISDGGFIDEKTGFMSYGTINPEAPDLYVTQDGGETWQPSKVEIPEKYDKIFVTAEVPVKKEKYLAMDVNQGPNGDYLGGEVKGRFISADNGKTWQFEKEVQPDEI</sequence>
<dbReference type="Gene3D" id="2.130.10.10">
    <property type="entry name" value="YVTN repeat-like/Quinoprotein amine dehydrogenase"/>
    <property type="match status" value="1"/>
</dbReference>
<dbReference type="InterPro" id="IPR015943">
    <property type="entry name" value="WD40/YVTN_repeat-like_dom_sf"/>
</dbReference>
<evidence type="ECO:0008006" key="3">
    <source>
        <dbReference type="Google" id="ProtNLM"/>
    </source>
</evidence>
<dbReference type="Proteomes" id="UP001281447">
    <property type="component" value="Unassembled WGS sequence"/>
</dbReference>
<evidence type="ECO:0000313" key="1">
    <source>
        <dbReference type="EMBL" id="MDY0395722.1"/>
    </source>
</evidence>
<comment type="caution">
    <text evidence="1">The sequence shown here is derived from an EMBL/GenBank/DDBJ whole genome shotgun (WGS) entry which is preliminary data.</text>
</comment>
<accession>A0ABU5CAQ1</accession>
<dbReference type="EMBL" id="JAWDIP010000003">
    <property type="protein sequence ID" value="MDY0395722.1"/>
    <property type="molecule type" value="Genomic_DNA"/>
</dbReference>
<evidence type="ECO:0000313" key="2">
    <source>
        <dbReference type="Proteomes" id="UP001281447"/>
    </source>
</evidence>
<reference evidence="1 2" key="1">
    <citation type="submission" date="2023-10" db="EMBL/GenBank/DDBJ databases">
        <title>Virgibacillus halophilus 5B73C genome.</title>
        <authorList>
            <person name="Miliotis G."/>
            <person name="Sengupta P."/>
            <person name="Hameed A."/>
            <person name="Chuvochina M."/>
            <person name="Mcdonagh F."/>
            <person name="Simpson A.C."/>
            <person name="Singh N.K."/>
            <person name="Rekha P.D."/>
            <person name="Raman K."/>
            <person name="Hugenholtz P."/>
            <person name="Venkateswaran K."/>
        </authorList>
    </citation>
    <scope>NUCLEOTIDE SEQUENCE [LARGE SCALE GENOMIC DNA]</scope>
    <source>
        <strain evidence="1 2">5B73C</strain>
    </source>
</reference>
<dbReference type="CDD" id="cd15482">
    <property type="entry name" value="Sialidase_non-viral"/>
    <property type="match status" value="1"/>
</dbReference>
<protein>
    <recommendedName>
        <fullName evidence="3">BNR/Asp-box repeat-containing protein</fullName>
    </recommendedName>
</protein>
<organism evidence="1 2">
    <name type="scientific">Tigheibacillus halophilus</name>
    <dbReference type="NCBI Taxonomy" id="361280"/>
    <lineage>
        <taxon>Bacteria</taxon>
        <taxon>Bacillati</taxon>
        <taxon>Bacillota</taxon>
        <taxon>Bacilli</taxon>
        <taxon>Bacillales</taxon>
        <taxon>Bacillaceae</taxon>
        <taxon>Tigheibacillus</taxon>
    </lineage>
</organism>
<dbReference type="SUPFAM" id="SSF110296">
    <property type="entry name" value="Oligoxyloglucan reducing end-specific cellobiohydrolase"/>
    <property type="match status" value="1"/>
</dbReference>
<dbReference type="Pfam" id="PF02012">
    <property type="entry name" value="BNR"/>
    <property type="match status" value="3"/>
</dbReference>
<name>A0ABU5CAQ1_9BACI</name>
<dbReference type="InterPro" id="IPR002860">
    <property type="entry name" value="BNR_rpt"/>
</dbReference>
<keyword evidence="2" id="KW-1185">Reference proteome</keyword>